<organism evidence="2 3">
    <name type="scientific">Porites evermanni</name>
    <dbReference type="NCBI Taxonomy" id="104178"/>
    <lineage>
        <taxon>Eukaryota</taxon>
        <taxon>Metazoa</taxon>
        <taxon>Cnidaria</taxon>
        <taxon>Anthozoa</taxon>
        <taxon>Hexacorallia</taxon>
        <taxon>Scleractinia</taxon>
        <taxon>Fungiina</taxon>
        <taxon>Poritidae</taxon>
        <taxon>Porites</taxon>
    </lineage>
</organism>
<feature type="compositionally biased region" description="Basic and acidic residues" evidence="1">
    <location>
        <begin position="71"/>
        <end position="81"/>
    </location>
</feature>
<evidence type="ECO:0000313" key="3">
    <source>
        <dbReference type="Proteomes" id="UP001159427"/>
    </source>
</evidence>
<sequence length="348" mass="40506">MEASKRFPTNKTMAATNEKMTNETRNFRKVARQVMLANMFTRRKLNVQSQTFAKKAAGRGERLAAVKTQRKHDGPIHELKPPLKRRGTPELFPMSDEMKQTVISLGKMDLLPSKERQKSPEEALMEKSRKASKFRDKTRRRIVHPQRFIRNIRSSINNSEKNIENGVHREEIINEEDINDYEDSQENKKRENCNDKVRNDVLPRTKLVYNDLSRPLSTESHPNAKLSAKSQYFPSVRRTLCLSGYSDLGPRLSTRAVRRTRSQGTWPINNAFPDLRVSFNGQHYFPTTRQNKNNAWVTGSAISRSTDESVKNEPQIVKTRRWKSVENLTREIEEKCLSWLETRYGMNQ</sequence>
<evidence type="ECO:0000256" key="1">
    <source>
        <dbReference type="SAM" id="MobiDB-lite"/>
    </source>
</evidence>
<dbReference type="Proteomes" id="UP001159427">
    <property type="component" value="Unassembled WGS sequence"/>
</dbReference>
<dbReference type="EMBL" id="CALNXI010000248">
    <property type="protein sequence ID" value="CAH3023109.1"/>
    <property type="molecule type" value="Genomic_DNA"/>
</dbReference>
<feature type="region of interest" description="Disordered" evidence="1">
    <location>
        <begin position="58"/>
        <end position="91"/>
    </location>
</feature>
<feature type="region of interest" description="Disordered" evidence="1">
    <location>
        <begin position="114"/>
        <end position="137"/>
    </location>
</feature>
<accession>A0ABN8M0M1</accession>
<comment type="caution">
    <text evidence="2">The sequence shown here is derived from an EMBL/GenBank/DDBJ whole genome shotgun (WGS) entry which is preliminary data.</text>
</comment>
<keyword evidence="3" id="KW-1185">Reference proteome</keyword>
<proteinExistence type="predicted"/>
<evidence type="ECO:0000313" key="2">
    <source>
        <dbReference type="EMBL" id="CAH3023109.1"/>
    </source>
</evidence>
<feature type="compositionally biased region" description="Basic and acidic residues" evidence="1">
    <location>
        <begin position="114"/>
        <end position="135"/>
    </location>
</feature>
<reference evidence="2 3" key="1">
    <citation type="submission" date="2022-05" db="EMBL/GenBank/DDBJ databases">
        <authorList>
            <consortium name="Genoscope - CEA"/>
            <person name="William W."/>
        </authorList>
    </citation>
    <scope>NUCLEOTIDE SEQUENCE [LARGE SCALE GENOMIC DNA]</scope>
</reference>
<gene>
    <name evidence="2" type="ORF">PEVE_00018191</name>
</gene>
<protein>
    <submittedName>
        <fullName evidence="2">Uncharacterized protein</fullName>
    </submittedName>
</protein>
<name>A0ABN8M0M1_9CNID</name>